<gene>
    <name evidence="7" type="ordered locus">Nham_1071</name>
</gene>
<dbReference type="Proteomes" id="UP000001953">
    <property type="component" value="Chromosome"/>
</dbReference>
<keyword evidence="8" id="KW-1185">Reference proteome</keyword>
<comment type="similarity">
    <text evidence="5">Belongs to the FNT transporter (TC 1.A.16) family.</text>
</comment>
<evidence type="ECO:0000256" key="4">
    <source>
        <dbReference type="ARBA" id="ARBA00023136"/>
    </source>
</evidence>
<dbReference type="OrthoDB" id="9786493at2"/>
<dbReference type="AlphaFoldDB" id="Q1QPC8"/>
<dbReference type="InterPro" id="IPR000292">
    <property type="entry name" value="For/NO2_transpt"/>
</dbReference>
<evidence type="ECO:0000256" key="1">
    <source>
        <dbReference type="ARBA" id="ARBA00004141"/>
    </source>
</evidence>
<feature type="transmembrane region" description="Helical" evidence="6">
    <location>
        <begin position="48"/>
        <end position="73"/>
    </location>
</feature>
<dbReference type="Pfam" id="PF01226">
    <property type="entry name" value="Form_Nir_trans"/>
    <property type="match status" value="1"/>
</dbReference>
<keyword evidence="2 6" id="KW-0812">Transmembrane</keyword>
<comment type="subcellular location">
    <subcellularLocation>
        <location evidence="1">Membrane</location>
        <topology evidence="1">Multi-pass membrane protein</topology>
    </subcellularLocation>
</comment>
<dbReference type="EMBL" id="CP000319">
    <property type="protein sequence ID" value="ABE61919.1"/>
    <property type="molecule type" value="Genomic_DNA"/>
</dbReference>
<evidence type="ECO:0000256" key="6">
    <source>
        <dbReference type="SAM" id="Phobius"/>
    </source>
</evidence>
<name>Q1QPC8_NITHX</name>
<feature type="transmembrane region" description="Helical" evidence="6">
    <location>
        <begin position="79"/>
        <end position="101"/>
    </location>
</feature>
<accession>Q1QPC8</accession>
<dbReference type="PANTHER" id="PTHR30520">
    <property type="entry name" value="FORMATE TRANSPORTER-RELATED"/>
    <property type="match status" value="1"/>
</dbReference>
<dbReference type="eggNOG" id="COG2116">
    <property type="taxonomic scope" value="Bacteria"/>
</dbReference>
<dbReference type="InterPro" id="IPR023271">
    <property type="entry name" value="Aquaporin-like"/>
</dbReference>
<keyword evidence="3 6" id="KW-1133">Transmembrane helix</keyword>
<evidence type="ECO:0000313" key="7">
    <source>
        <dbReference type="EMBL" id="ABE61919.1"/>
    </source>
</evidence>
<feature type="transmembrane region" description="Helical" evidence="6">
    <location>
        <begin position="244"/>
        <end position="265"/>
    </location>
</feature>
<organism evidence="7 8">
    <name type="scientific">Nitrobacter hamburgensis (strain DSM 10229 / NCIMB 13809 / X14)</name>
    <dbReference type="NCBI Taxonomy" id="323097"/>
    <lineage>
        <taxon>Bacteria</taxon>
        <taxon>Pseudomonadati</taxon>
        <taxon>Pseudomonadota</taxon>
        <taxon>Alphaproteobacteria</taxon>
        <taxon>Hyphomicrobiales</taxon>
        <taxon>Nitrobacteraceae</taxon>
        <taxon>Nitrobacter</taxon>
    </lineage>
</organism>
<sequence length="272" mass="29107">MADYANAGVVIETVPPSEMGAAIAADAAKKAKFGTIHLLIRGFLCTPFLAYGACVVFAMVAAGIPLAVAGLVFPAGYVTLSFLGLEMATGSFATMPIGMYAGTITPLQLIRNWAWTLGGNLIGGIFFGWLLWFSLTKGGAVPPDGMLKVIAQTAEAKVTYIHYGVIGWCAAIGKGVLCNWLVSLGSVMSKATRSTVGRVVLMWIPIGMFFALGFEHTVVNMWLFPTAILSGANVSIYEWWVWNQIPVTIGNILGAMVLNGTLWYFTHTLQKD</sequence>
<evidence type="ECO:0000256" key="2">
    <source>
        <dbReference type="ARBA" id="ARBA00022692"/>
    </source>
</evidence>
<feature type="transmembrane region" description="Helical" evidence="6">
    <location>
        <begin position="165"/>
        <end position="187"/>
    </location>
</feature>
<feature type="transmembrane region" description="Helical" evidence="6">
    <location>
        <begin position="113"/>
        <end position="135"/>
    </location>
</feature>
<keyword evidence="4 6" id="KW-0472">Membrane</keyword>
<dbReference type="KEGG" id="nha:Nham_1071"/>
<reference evidence="7 8" key="1">
    <citation type="submission" date="2006-03" db="EMBL/GenBank/DDBJ databases">
        <title>Complete sequence of chromosome of Nitrobacter hamburgensis X14.</title>
        <authorList>
            <consortium name="US DOE Joint Genome Institute"/>
            <person name="Copeland A."/>
            <person name="Lucas S."/>
            <person name="Lapidus A."/>
            <person name="Barry K."/>
            <person name="Detter J.C."/>
            <person name="Glavina del Rio T."/>
            <person name="Hammon N."/>
            <person name="Israni S."/>
            <person name="Dalin E."/>
            <person name="Tice H."/>
            <person name="Pitluck S."/>
            <person name="Chain P."/>
            <person name="Malfatti S."/>
            <person name="Shin M."/>
            <person name="Vergez L."/>
            <person name="Schmutz J."/>
            <person name="Larimer F."/>
            <person name="Land M."/>
            <person name="Hauser L."/>
            <person name="Kyrpides N."/>
            <person name="Ivanova N."/>
            <person name="Ward B."/>
            <person name="Arp D."/>
            <person name="Klotz M."/>
            <person name="Stein L."/>
            <person name="O'Mullan G."/>
            <person name="Starkenburg S."/>
            <person name="Sayavedra L."/>
            <person name="Poret-Peterson A.T."/>
            <person name="Gentry M.E."/>
            <person name="Bruce D."/>
            <person name="Richardson P."/>
        </authorList>
    </citation>
    <scope>NUCLEOTIDE SEQUENCE [LARGE SCALE GENOMIC DNA]</scope>
    <source>
        <strain evidence="8">DSM 10229 / NCIMB 13809 / X14</strain>
    </source>
</reference>
<evidence type="ECO:0000256" key="5">
    <source>
        <dbReference type="ARBA" id="ARBA00049660"/>
    </source>
</evidence>
<evidence type="ECO:0000256" key="3">
    <source>
        <dbReference type="ARBA" id="ARBA00022989"/>
    </source>
</evidence>
<dbReference type="GO" id="GO:0015499">
    <property type="term" value="F:formate transmembrane transporter activity"/>
    <property type="evidence" value="ECO:0007669"/>
    <property type="project" value="TreeGrafter"/>
</dbReference>
<dbReference type="PANTHER" id="PTHR30520:SF6">
    <property type="entry name" value="FORMATE_NITRATE FAMILY TRANSPORTER (EUROFUNG)"/>
    <property type="match status" value="1"/>
</dbReference>
<feature type="transmembrane region" description="Helical" evidence="6">
    <location>
        <begin position="199"/>
        <end position="224"/>
    </location>
</feature>
<proteinExistence type="inferred from homology"/>
<evidence type="ECO:0000313" key="8">
    <source>
        <dbReference type="Proteomes" id="UP000001953"/>
    </source>
</evidence>
<protein>
    <submittedName>
        <fullName evidence="7">Formate/nitrite transporter</fullName>
    </submittedName>
</protein>
<dbReference type="RefSeq" id="WP_011509615.1">
    <property type="nucleotide sequence ID" value="NC_007964.1"/>
</dbReference>
<dbReference type="Gene3D" id="1.20.1080.10">
    <property type="entry name" value="Glycerol uptake facilitator protein"/>
    <property type="match status" value="1"/>
</dbReference>
<dbReference type="HOGENOM" id="CLU_036896_1_2_5"/>
<dbReference type="STRING" id="323097.Nham_1071"/>
<dbReference type="GO" id="GO:0005886">
    <property type="term" value="C:plasma membrane"/>
    <property type="evidence" value="ECO:0007669"/>
    <property type="project" value="TreeGrafter"/>
</dbReference>